<proteinExistence type="predicted"/>
<feature type="region of interest" description="Disordered" evidence="1">
    <location>
        <begin position="1"/>
        <end position="27"/>
    </location>
</feature>
<accession>U4LC68</accession>
<dbReference type="Proteomes" id="UP000018144">
    <property type="component" value="Unassembled WGS sequence"/>
</dbReference>
<dbReference type="EMBL" id="HF935382">
    <property type="protein sequence ID" value="CCX07912.1"/>
    <property type="molecule type" value="Genomic_DNA"/>
</dbReference>
<evidence type="ECO:0000256" key="1">
    <source>
        <dbReference type="SAM" id="MobiDB-lite"/>
    </source>
</evidence>
<sequence>MHCRFPPRNNRSRAKSLLHIHNRTQRL</sequence>
<reference evidence="2 3" key="1">
    <citation type="journal article" date="2013" name="PLoS Genet.">
        <title>The genome and development-dependent transcriptomes of Pyronema confluens: a window into fungal evolution.</title>
        <authorList>
            <person name="Traeger S."/>
            <person name="Altegoer F."/>
            <person name="Freitag M."/>
            <person name="Gabaldon T."/>
            <person name="Kempken F."/>
            <person name="Kumar A."/>
            <person name="Marcet-Houben M."/>
            <person name="Poggeler S."/>
            <person name="Stajich J.E."/>
            <person name="Nowrousian M."/>
        </authorList>
    </citation>
    <scope>NUCLEOTIDE SEQUENCE [LARGE SCALE GENOMIC DNA]</scope>
    <source>
        <strain evidence="3">CBS 100304</strain>
        <tissue evidence="2">Vegetative mycelium</tissue>
    </source>
</reference>
<protein>
    <submittedName>
        <fullName evidence="2">Uncharacterized protein</fullName>
    </submittedName>
</protein>
<name>U4LC68_PYROM</name>
<gene>
    <name evidence="2" type="ORF">PCON_07501</name>
</gene>
<keyword evidence="3" id="KW-1185">Reference proteome</keyword>
<evidence type="ECO:0000313" key="3">
    <source>
        <dbReference type="Proteomes" id="UP000018144"/>
    </source>
</evidence>
<evidence type="ECO:0000313" key="2">
    <source>
        <dbReference type="EMBL" id="CCX07912.1"/>
    </source>
</evidence>
<organism evidence="2 3">
    <name type="scientific">Pyronema omphalodes (strain CBS 100304)</name>
    <name type="common">Pyronema confluens</name>
    <dbReference type="NCBI Taxonomy" id="1076935"/>
    <lineage>
        <taxon>Eukaryota</taxon>
        <taxon>Fungi</taxon>
        <taxon>Dikarya</taxon>
        <taxon>Ascomycota</taxon>
        <taxon>Pezizomycotina</taxon>
        <taxon>Pezizomycetes</taxon>
        <taxon>Pezizales</taxon>
        <taxon>Pyronemataceae</taxon>
        <taxon>Pyronema</taxon>
    </lineage>
</organism>
<dbReference type="AlphaFoldDB" id="U4LC68"/>